<dbReference type="GeneID" id="18843317"/>
<proteinExistence type="predicted"/>
<dbReference type="KEGG" id="dsq:DICSQDRAFT_64751"/>
<accession>R7SUT5</accession>
<dbReference type="PANTHER" id="PTHR38045:SF1">
    <property type="entry name" value="HEPARINASE II_III-LIKE PROTEIN"/>
    <property type="match status" value="1"/>
</dbReference>
<dbReference type="RefSeq" id="XP_007367707.1">
    <property type="nucleotide sequence ID" value="XM_007367645.1"/>
</dbReference>
<evidence type="ECO:0000313" key="2">
    <source>
        <dbReference type="Proteomes" id="UP000053319"/>
    </source>
</evidence>
<sequence>AGTPRNHQPHNDLGCGDFVLDALGTHWAGELGSGDYLSRGYLAGGDGQGGDRWLYVRKRTEGQSTIS</sequence>
<gene>
    <name evidence="1" type="ORF">DICSQDRAFT_64751</name>
</gene>
<feature type="non-terminal residue" evidence="1">
    <location>
        <position position="1"/>
    </location>
</feature>
<dbReference type="EMBL" id="JH719423">
    <property type="protein sequence ID" value="EJF59540.1"/>
    <property type="molecule type" value="Genomic_DNA"/>
</dbReference>
<name>R7SUT5_DICSQ</name>
<protein>
    <submittedName>
        <fullName evidence="1">Uncharacterized protein</fullName>
    </submittedName>
</protein>
<dbReference type="HOGENOM" id="CLU_2819439_0_0_1"/>
<dbReference type="Proteomes" id="UP000053319">
    <property type="component" value="Unassembled WGS sequence"/>
</dbReference>
<dbReference type="AlphaFoldDB" id="R7SUT5"/>
<evidence type="ECO:0000313" key="1">
    <source>
        <dbReference type="EMBL" id="EJF59540.1"/>
    </source>
</evidence>
<dbReference type="PANTHER" id="PTHR38045">
    <property type="entry name" value="CHROMOSOME 1, WHOLE GENOME SHOTGUN SEQUENCE"/>
    <property type="match status" value="1"/>
</dbReference>
<reference evidence="1 2" key="1">
    <citation type="journal article" date="2012" name="Science">
        <title>The Paleozoic origin of enzymatic lignin decomposition reconstructed from 31 fungal genomes.</title>
        <authorList>
            <person name="Floudas D."/>
            <person name="Binder M."/>
            <person name="Riley R."/>
            <person name="Barry K."/>
            <person name="Blanchette R.A."/>
            <person name="Henrissat B."/>
            <person name="Martinez A.T."/>
            <person name="Otillar R."/>
            <person name="Spatafora J.W."/>
            <person name="Yadav J.S."/>
            <person name="Aerts A."/>
            <person name="Benoit I."/>
            <person name="Boyd A."/>
            <person name="Carlson A."/>
            <person name="Copeland A."/>
            <person name="Coutinho P.M."/>
            <person name="de Vries R.P."/>
            <person name="Ferreira P."/>
            <person name="Findley K."/>
            <person name="Foster B."/>
            <person name="Gaskell J."/>
            <person name="Glotzer D."/>
            <person name="Gorecki P."/>
            <person name="Heitman J."/>
            <person name="Hesse C."/>
            <person name="Hori C."/>
            <person name="Igarashi K."/>
            <person name="Jurgens J.A."/>
            <person name="Kallen N."/>
            <person name="Kersten P."/>
            <person name="Kohler A."/>
            <person name="Kuees U."/>
            <person name="Kumar T.K.A."/>
            <person name="Kuo A."/>
            <person name="LaButti K."/>
            <person name="Larrondo L.F."/>
            <person name="Lindquist E."/>
            <person name="Ling A."/>
            <person name="Lombard V."/>
            <person name="Lucas S."/>
            <person name="Lundell T."/>
            <person name="Martin R."/>
            <person name="McLaughlin D.J."/>
            <person name="Morgenstern I."/>
            <person name="Morin E."/>
            <person name="Murat C."/>
            <person name="Nagy L.G."/>
            <person name="Nolan M."/>
            <person name="Ohm R.A."/>
            <person name="Patyshakuliyeva A."/>
            <person name="Rokas A."/>
            <person name="Ruiz-Duenas F.J."/>
            <person name="Sabat G."/>
            <person name="Salamov A."/>
            <person name="Samejima M."/>
            <person name="Schmutz J."/>
            <person name="Slot J.C."/>
            <person name="St John F."/>
            <person name="Stenlid J."/>
            <person name="Sun H."/>
            <person name="Sun S."/>
            <person name="Syed K."/>
            <person name="Tsang A."/>
            <person name="Wiebenga A."/>
            <person name="Young D."/>
            <person name="Pisabarro A."/>
            <person name="Eastwood D.C."/>
            <person name="Martin F."/>
            <person name="Cullen D."/>
            <person name="Grigoriev I.V."/>
            <person name="Hibbett D.S."/>
        </authorList>
    </citation>
    <scope>NUCLEOTIDE SEQUENCE [LARGE SCALE GENOMIC DNA]</scope>
    <source>
        <strain evidence="1 2">LYAD-421 SS1</strain>
    </source>
</reference>
<dbReference type="Gene3D" id="2.70.98.70">
    <property type="match status" value="1"/>
</dbReference>
<organism evidence="1 2">
    <name type="scientific">Dichomitus squalens (strain LYAD-421)</name>
    <name type="common">Western red white-rot fungus</name>
    <dbReference type="NCBI Taxonomy" id="732165"/>
    <lineage>
        <taxon>Eukaryota</taxon>
        <taxon>Fungi</taxon>
        <taxon>Dikarya</taxon>
        <taxon>Basidiomycota</taxon>
        <taxon>Agaricomycotina</taxon>
        <taxon>Agaricomycetes</taxon>
        <taxon>Polyporales</taxon>
        <taxon>Polyporaceae</taxon>
        <taxon>Dichomitus</taxon>
    </lineage>
</organism>